<dbReference type="AlphaFoldDB" id="A0A3D8Q6T8"/>
<evidence type="ECO:0000313" key="1">
    <source>
        <dbReference type="EMBL" id="RDW57124.1"/>
    </source>
</evidence>
<proteinExistence type="predicted"/>
<name>A0A3D8Q6T8_9HELO</name>
<dbReference type="OrthoDB" id="3435579at2759"/>
<gene>
    <name evidence="1" type="ORF">BP6252_13870</name>
</gene>
<dbReference type="STRING" id="1849047.A0A3D8Q6T8"/>
<dbReference type="EMBL" id="PDLM01000023">
    <property type="protein sequence ID" value="RDW57124.1"/>
    <property type="molecule type" value="Genomic_DNA"/>
</dbReference>
<keyword evidence="2" id="KW-1185">Reference proteome</keyword>
<organism evidence="1 2">
    <name type="scientific">Coleophoma cylindrospora</name>
    <dbReference type="NCBI Taxonomy" id="1849047"/>
    <lineage>
        <taxon>Eukaryota</taxon>
        <taxon>Fungi</taxon>
        <taxon>Dikarya</taxon>
        <taxon>Ascomycota</taxon>
        <taxon>Pezizomycotina</taxon>
        <taxon>Leotiomycetes</taxon>
        <taxon>Helotiales</taxon>
        <taxon>Dermateaceae</taxon>
        <taxon>Coleophoma</taxon>
    </lineage>
</organism>
<reference evidence="1 2" key="1">
    <citation type="journal article" date="2018" name="IMA Fungus">
        <title>IMA Genome-F 9: Draft genome sequence of Annulohypoxylon stygium, Aspergillus mulundensis, Berkeleyomyces basicola (syn. Thielaviopsis basicola), Ceratocystis smalleyi, two Cercospora beticola strains, Coleophoma cylindrospora, Fusarium fracticaudum, Phialophora cf. hyalina, and Morchella septimelata.</title>
        <authorList>
            <person name="Wingfield B.D."/>
            <person name="Bills G.F."/>
            <person name="Dong Y."/>
            <person name="Huang W."/>
            <person name="Nel W.J."/>
            <person name="Swalarsk-Parry B.S."/>
            <person name="Vaghefi N."/>
            <person name="Wilken P.M."/>
            <person name="An Z."/>
            <person name="de Beer Z.W."/>
            <person name="De Vos L."/>
            <person name="Chen L."/>
            <person name="Duong T.A."/>
            <person name="Gao Y."/>
            <person name="Hammerbacher A."/>
            <person name="Kikkert J.R."/>
            <person name="Li Y."/>
            <person name="Li H."/>
            <person name="Li K."/>
            <person name="Li Q."/>
            <person name="Liu X."/>
            <person name="Ma X."/>
            <person name="Naidoo K."/>
            <person name="Pethybridge S.J."/>
            <person name="Sun J."/>
            <person name="Steenkamp E.T."/>
            <person name="van der Nest M.A."/>
            <person name="van Wyk S."/>
            <person name="Wingfield M.J."/>
            <person name="Xiong C."/>
            <person name="Yue Q."/>
            <person name="Zhang X."/>
        </authorList>
    </citation>
    <scope>NUCLEOTIDE SEQUENCE [LARGE SCALE GENOMIC DNA]</scope>
    <source>
        <strain evidence="1 2">BP6252</strain>
    </source>
</reference>
<sequence length="569" mass="63499">MVQYILIIHKGPKTLISRLMVTLDNDQNPPLPSHVARSLGFSTFASESTVVDQALMSAVYAFSARWLPPEHFRNSTSTTDEELQETKAAFLETIWARAQSDVSRVMTMPSYRSILALYLFGITPTSLKNRATQFSNLCLEVHLSHYIKLRSLSSISTQTRTRCLGGGSYNDLSLQSSDSLNRDALERAHLEDTAFWFGIVCDTSRCLLKFQSSILLPGLTGDTKVWNLVRKQIEGFDTIYRHMQTSRTVLSDKDVLAIIQYGSSCKTLCWAAISHVQDTFIHHMTGLTPAIAIEKAMTELDRFEDVFGPLLDHIARDYLLLGEKSRVGYFLLNLHYHMGVLIFVETVDTFQDLSKTISSRFNSIDYRLTSTRAIVNLVNLSLQVDVHRESTSSLLLRDPYPEHISNGLSRAAHSIVYLCRSKLLNTDAANAMASAILSGLDILSQVSYTAAESLTPLRELFSDAKLMANSSCITQSAGLVAPIAALSNSLVSSQTFEDEIIKELGQQASVDPSLVNKTIEQHELIALSADSMLEDLQWIDFNAMRQDWSFEVAELRLVFGYGKMLICCS</sequence>
<protein>
    <recommendedName>
        <fullName evidence="3">Transcription factor domain-containing protein</fullName>
    </recommendedName>
</protein>
<evidence type="ECO:0008006" key="3">
    <source>
        <dbReference type="Google" id="ProtNLM"/>
    </source>
</evidence>
<comment type="caution">
    <text evidence="1">The sequence shown here is derived from an EMBL/GenBank/DDBJ whole genome shotgun (WGS) entry which is preliminary data.</text>
</comment>
<dbReference type="Proteomes" id="UP000256645">
    <property type="component" value="Unassembled WGS sequence"/>
</dbReference>
<accession>A0A3D8Q6T8</accession>
<evidence type="ECO:0000313" key="2">
    <source>
        <dbReference type="Proteomes" id="UP000256645"/>
    </source>
</evidence>